<evidence type="ECO:0000313" key="3">
    <source>
        <dbReference type="EMBL" id="KAJ7334737.1"/>
    </source>
</evidence>
<dbReference type="InterPro" id="IPR051681">
    <property type="entry name" value="Ser/Thr_Kinases-Pseudokinases"/>
</dbReference>
<dbReference type="EMBL" id="JARIHO010000032">
    <property type="protein sequence ID" value="KAJ7334737.1"/>
    <property type="molecule type" value="Genomic_DNA"/>
</dbReference>
<proteinExistence type="predicted"/>
<dbReference type="InterPro" id="IPR000719">
    <property type="entry name" value="Prot_kinase_dom"/>
</dbReference>
<name>A0AAD6ZS50_9AGAR</name>
<dbReference type="InterPro" id="IPR016024">
    <property type="entry name" value="ARM-type_fold"/>
</dbReference>
<dbReference type="PANTHER" id="PTHR44329:SF289">
    <property type="entry name" value="SERINE_THREONINE-PROTEIN KINASE VIK"/>
    <property type="match status" value="1"/>
</dbReference>
<dbReference type="Gene3D" id="1.25.10.10">
    <property type="entry name" value="Leucine-rich Repeat Variant"/>
    <property type="match status" value="2"/>
</dbReference>
<feature type="compositionally biased region" description="Polar residues" evidence="1">
    <location>
        <begin position="375"/>
        <end position="384"/>
    </location>
</feature>
<dbReference type="InterPro" id="IPR001245">
    <property type="entry name" value="Ser-Thr/Tyr_kinase_cat_dom"/>
</dbReference>
<dbReference type="PANTHER" id="PTHR44329">
    <property type="entry name" value="SERINE/THREONINE-PROTEIN KINASE TNNI3K-RELATED"/>
    <property type="match status" value="1"/>
</dbReference>
<dbReference type="InterPro" id="IPR011989">
    <property type="entry name" value="ARM-like"/>
</dbReference>
<feature type="compositionally biased region" description="Polar residues" evidence="1">
    <location>
        <begin position="473"/>
        <end position="491"/>
    </location>
</feature>
<accession>A0AAD6ZS50</accession>
<organism evidence="3 4">
    <name type="scientific">Mycena albidolilacea</name>
    <dbReference type="NCBI Taxonomy" id="1033008"/>
    <lineage>
        <taxon>Eukaryota</taxon>
        <taxon>Fungi</taxon>
        <taxon>Dikarya</taxon>
        <taxon>Basidiomycota</taxon>
        <taxon>Agaricomycotina</taxon>
        <taxon>Agaricomycetes</taxon>
        <taxon>Agaricomycetidae</taxon>
        <taxon>Agaricales</taxon>
        <taxon>Marasmiineae</taxon>
        <taxon>Mycenaceae</taxon>
        <taxon>Mycena</taxon>
    </lineage>
</organism>
<dbReference type="InterPro" id="IPR011009">
    <property type="entry name" value="Kinase-like_dom_sf"/>
</dbReference>
<keyword evidence="4" id="KW-1185">Reference proteome</keyword>
<dbReference type="GO" id="GO:0005524">
    <property type="term" value="F:ATP binding"/>
    <property type="evidence" value="ECO:0007669"/>
    <property type="project" value="InterPro"/>
</dbReference>
<protein>
    <recommendedName>
        <fullName evidence="2">Protein kinase domain-containing protein</fullName>
    </recommendedName>
</protein>
<feature type="compositionally biased region" description="Low complexity" evidence="1">
    <location>
        <begin position="497"/>
        <end position="511"/>
    </location>
</feature>
<dbReference type="Gene3D" id="1.10.510.10">
    <property type="entry name" value="Transferase(Phosphotransferase) domain 1"/>
    <property type="match status" value="1"/>
</dbReference>
<dbReference type="GO" id="GO:0004674">
    <property type="term" value="F:protein serine/threonine kinase activity"/>
    <property type="evidence" value="ECO:0007669"/>
    <property type="project" value="TreeGrafter"/>
</dbReference>
<evidence type="ECO:0000259" key="2">
    <source>
        <dbReference type="PROSITE" id="PS50011"/>
    </source>
</evidence>
<feature type="region of interest" description="Disordered" evidence="1">
    <location>
        <begin position="297"/>
        <end position="562"/>
    </location>
</feature>
<reference evidence="3" key="1">
    <citation type="submission" date="2023-03" db="EMBL/GenBank/DDBJ databases">
        <title>Massive genome expansion in bonnet fungi (Mycena s.s.) driven by repeated elements and novel gene families across ecological guilds.</title>
        <authorList>
            <consortium name="Lawrence Berkeley National Laboratory"/>
            <person name="Harder C.B."/>
            <person name="Miyauchi S."/>
            <person name="Viragh M."/>
            <person name="Kuo A."/>
            <person name="Thoen E."/>
            <person name="Andreopoulos B."/>
            <person name="Lu D."/>
            <person name="Skrede I."/>
            <person name="Drula E."/>
            <person name="Henrissat B."/>
            <person name="Morin E."/>
            <person name="Kohler A."/>
            <person name="Barry K."/>
            <person name="LaButti K."/>
            <person name="Morin E."/>
            <person name="Salamov A."/>
            <person name="Lipzen A."/>
            <person name="Mereny Z."/>
            <person name="Hegedus B."/>
            <person name="Baldrian P."/>
            <person name="Stursova M."/>
            <person name="Weitz H."/>
            <person name="Taylor A."/>
            <person name="Grigoriev I.V."/>
            <person name="Nagy L.G."/>
            <person name="Martin F."/>
            <person name="Kauserud H."/>
        </authorList>
    </citation>
    <scope>NUCLEOTIDE SEQUENCE</scope>
    <source>
        <strain evidence="3">CBHHK002</strain>
    </source>
</reference>
<dbReference type="SUPFAM" id="SSF48371">
    <property type="entry name" value="ARM repeat"/>
    <property type="match status" value="1"/>
</dbReference>
<dbReference type="SUPFAM" id="SSF56112">
    <property type="entry name" value="Protein kinase-like (PK-like)"/>
    <property type="match status" value="1"/>
</dbReference>
<evidence type="ECO:0000313" key="4">
    <source>
        <dbReference type="Proteomes" id="UP001218218"/>
    </source>
</evidence>
<evidence type="ECO:0000256" key="1">
    <source>
        <dbReference type="SAM" id="MobiDB-lite"/>
    </source>
</evidence>
<dbReference type="PROSITE" id="PS50011">
    <property type="entry name" value="PROTEIN_KINASE_DOM"/>
    <property type="match status" value="1"/>
</dbReference>
<dbReference type="Pfam" id="PF07714">
    <property type="entry name" value="PK_Tyr_Ser-Thr"/>
    <property type="match status" value="1"/>
</dbReference>
<comment type="caution">
    <text evidence="3">The sequence shown here is derived from an EMBL/GenBank/DDBJ whole genome shotgun (WGS) entry which is preliminary data.</text>
</comment>
<dbReference type="AlphaFoldDB" id="A0AAD6ZS50"/>
<dbReference type="Proteomes" id="UP001218218">
    <property type="component" value="Unassembled WGS sequence"/>
</dbReference>
<feature type="domain" description="Protein kinase" evidence="2">
    <location>
        <begin position="1"/>
        <end position="259"/>
    </location>
</feature>
<gene>
    <name evidence="3" type="ORF">DFH08DRAFT_879272</name>
</gene>
<sequence length="1042" mass="111995">MSDPPILPPTAAWIIRPDELHLENDAHLGGRIAQGTWRNSLVIVKVLSKQAEASALHGRGELWTSLRHANVLQMFGVSPWDADPLYVVTQYQPEGNVLGFLQRNPNADRTRIVYDVVLGMQYLHECGVVHGSLKPANILVGDGKAYVSDYGMIEVQTSGSHGHRYFSPEAWKGTISRPSDVFAWAMTALEIFTSKAPWGILSEKQIFRLVVRQDSRPDRPDEDFGLTDHMWGLMEECWHRESRLRPTFDILANLLHTSNRIQLVGGSSIPRVEVTPETPQQLAPPVVVLSAGDSLASLHSRRPHHSPSMRTHMSGPPAYEVMPNPHPDSAPPAMSQFTQNTSAKRAPVALASPPPQSQYTPGESDAPTNPHPDSASPTAVTQHPSSKRAMTDFPPRPWAQYARDGSEGSSDPPPGSAPPTVSQFTASSTATPPRRAPSDFALPPRSQYMHDGSDASSPSSPDDSLDEESMSPMFNNSLSLQSPDTPNTPWSTDRRLAPSPSVRTSSSGGSSRSRHSGPRAPASRLRNIGPIGEEESYPSGAGISHSLPSSPSPTPRGYSKWPQPAPAYLKHMPSTSTFPMTEYSSRSVPTSANAYAESIRSQPSSGGTAPNATLLAGALLTELKEGRKPDVIDGYLDKIQQLCLKSHKDAQKLVTAGLISTLILLLTARAVDGIGLETVLLTLGILAHDPIPANTIYREKISLTLIEIVDAALSDDIAALALWCLARVCRTAEVASDLLKLNLGRVLVTKGLKGGPRTSRIAAWCLGILIRSDNIAETLTEMGLVSALCEHLRRCSDSINAGPEDYSATVYAVARLSRSIKISKALAKGGCVGMLAHLLVTAEDPQVLLWTARAVGCLMRPNSSDMAKVLLDAGVARGLARLPNMLPTEEVEPLGSFAFAIQRFSCAEWGSGTRKALVDAGVVDSLLAALRTAADEPYPQVHIELAYAIALLSDVGGTSIRKEIVNAGGINILKQIGGTAARPDVVKACNLAVTSINGNLWSRNTASAKAAMAHEWSGGCPDYLPECPVPLHDWQPETNDGW</sequence>